<gene>
    <name evidence="1" type="ORF">M421DRAFT_79004</name>
</gene>
<sequence>MVINALKKCQNQDMAAFLQLIVQTGFSLKVKWLLTSQPINSAGRELLSASDQVMVSLELNLSHVSKAVKSYIAKKVF</sequence>
<evidence type="ECO:0000313" key="1">
    <source>
        <dbReference type="EMBL" id="KAF1922253.1"/>
    </source>
</evidence>
<protein>
    <submittedName>
        <fullName evidence="1">Uncharacterized protein</fullName>
    </submittedName>
</protein>
<name>A0A6A5R3M7_9PLEO</name>
<dbReference type="Proteomes" id="UP000800082">
    <property type="component" value="Unassembled WGS sequence"/>
</dbReference>
<dbReference type="OrthoDB" id="538223at2759"/>
<evidence type="ECO:0000313" key="2">
    <source>
        <dbReference type="Proteomes" id="UP000800082"/>
    </source>
</evidence>
<reference evidence="1" key="1">
    <citation type="journal article" date="2020" name="Stud. Mycol.">
        <title>101 Dothideomycetes genomes: a test case for predicting lifestyles and emergence of pathogens.</title>
        <authorList>
            <person name="Haridas S."/>
            <person name="Albert R."/>
            <person name="Binder M."/>
            <person name="Bloem J."/>
            <person name="Labutti K."/>
            <person name="Salamov A."/>
            <person name="Andreopoulos B."/>
            <person name="Baker S."/>
            <person name="Barry K."/>
            <person name="Bills G."/>
            <person name="Bluhm B."/>
            <person name="Cannon C."/>
            <person name="Castanera R."/>
            <person name="Culley D."/>
            <person name="Daum C."/>
            <person name="Ezra D."/>
            <person name="Gonzalez J."/>
            <person name="Henrissat B."/>
            <person name="Kuo A."/>
            <person name="Liang C."/>
            <person name="Lipzen A."/>
            <person name="Lutzoni F."/>
            <person name="Magnuson J."/>
            <person name="Mondo S."/>
            <person name="Nolan M."/>
            <person name="Ohm R."/>
            <person name="Pangilinan J."/>
            <person name="Park H.-J."/>
            <person name="Ramirez L."/>
            <person name="Alfaro M."/>
            <person name="Sun H."/>
            <person name="Tritt A."/>
            <person name="Yoshinaga Y."/>
            <person name="Zwiers L.-H."/>
            <person name="Turgeon B."/>
            <person name="Goodwin S."/>
            <person name="Spatafora J."/>
            <person name="Crous P."/>
            <person name="Grigoriev I."/>
        </authorList>
    </citation>
    <scope>NUCLEOTIDE SEQUENCE</scope>
    <source>
        <strain evidence="1">CBS 183.55</strain>
    </source>
</reference>
<organism evidence="1 2">
    <name type="scientific">Didymella exigua CBS 183.55</name>
    <dbReference type="NCBI Taxonomy" id="1150837"/>
    <lineage>
        <taxon>Eukaryota</taxon>
        <taxon>Fungi</taxon>
        <taxon>Dikarya</taxon>
        <taxon>Ascomycota</taxon>
        <taxon>Pezizomycotina</taxon>
        <taxon>Dothideomycetes</taxon>
        <taxon>Pleosporomycetidae</taxon>
        <taxon>Pleosporales</taxon>
        <taxon>Pleosporineae</taxon>
        <taxon>Didymellaceae</taxon>
        <taxon>Didymella</taxon>
    </lineage>
</organism>
<dbReference type="EMBL" id="ML979042">
    <property type="protein sequence ID" value="KAF1922253.1"/>
    <property type="molecule type" value="Genomic_DNA"/>
</dbReference>
<accession>A0A6A5R3M7</accession>
<proteinExistence type="predicted"/>
<keyword evidence="2" id="KW-1185">Reference proteome</keyword>
<dbReference type="AlphaFoldDB" id="A0A6A5R3M7"/>
<dbReference type="GeneID" id="54355116"/>
<dbReference type="RefSeq" id="XP_033442507.1">
    <property type="nucleotide sequence ID" value="XM_033597449.1"/>
</dbReference>